<dbReference type="Proteomes" id="UP000007319">
    <property type="component" value="Chromosome"/>
</dbReference>
<evidence type="ECO:0000313" key="2">
    <source>
        <dbReference type="Proteomes" id="UP000007319"/>
    </source>
</evidence>
<sequence>MCCEERTFVYPALWDFCRSRNRRTTSLLWICSDDNRDPAQDWETRAGGPWEGTSLLLRRGFHPCAVASGGGRAANRV</sequence>
<name>A0A9P1JPA1_9PROT</name>
<dbReference type="EMBL" id="HE577327">
    <property type="protein sequence ID" value="CCC97055.1"/>
    <property type="molecule type" value="Genomic_DNA"/>
</dbReference>
<organism evidence="1 2">
    <name type="scientific">Azospirillum baldaniorum</name>
    <dbReference type="NCBI Taxonomy" id="1064539"/>
    <lineage>
        <taxon>Bacteria</taxon>
        <taxon>Pseudomonadati</taxon>
        <taxon>Pseudomonadota</taxon>
        <taxon>Alphaproteobacteria</taxon>
        <taxon>Rhodospirillales</taxon>
        <taxon>Azospirillaceae</taxon>
        <taxon>Azospirillum</taxon>
    </lineage>
</organism>
<protein>
    <submittedName>
        <fullName evidence="1">Uncharacterized protein</fullName>
    </submittedName>
</protein>
<dbReference type="AlphaFoldDB" id="A0A9P1JPA1"/>
<reference evidence="1 2" key="1">
    <citation type="journal article" date="2011" name="PLoS Genet.">
        <title>Azospirillum genomes reveal transition of bacteria from aquatic to terrestrial environments.</title>
        <authorList>
            <person name="Wisniewski-Dye F."/>
            <person name="Borziak K."/>
            <person name="Khalsa-Moyers G."/>
            <person name="Alexandre G."/>
            <person name="Sukharnikov L.O."/>
            <person name="Wuichet K."/>
            <person name="Hurst G.B."/>
            <person name="McDonald W.H."/>
            <person name="Robertson J.S."/>
            <person name="Barbe V."/>
            <person name="Calteau A."/>
            <person name="Rouy Z."/>
            <person name="Mangenot S."/>
            <person name="Prigent-Combaret C."/>
            <person name="Normand P."/>
            <person name="Boyer M."/>
            <person name="Siguier P."/>
            <person name="Dessaux Y."/>
            <person name="Elmerich C."/>
            <person name="Condemine G."/>
            <person name="Krishnen G."/>
            <person name="Kennedy I."/>
            <person name="Paterson A.H."/>
            <person name="Gonzalez V."/>
            <person name="Mavingui P."/>
            <person name="Zhulin I.B."/>
        </authorList>
    </citation>
    <scope>NUCLEOTIDE SEQUENCE [LARGE SCALE GENOMIC DNA]</scope>
    <source>
        <strain evidence="1 2">Sp245</strain>
    </source>
</reference>
<proteinExistence type="predicted"/>
<dbReference type="KEGG" id="abs:AZOBR_40224"/>
<accession>A0A9P1JPA1</accession>
<gene>
    <name evidence="1" type="ORF">AZOBR_40224</name>
</gene>
<evidence type="ECO:0000313" key="1">
    <source>
        <dbReference type="EMBL" id="CCC97055.1"/>
    </source>
</evidence>
<keyword evidence="2" id="KW-1185">Reference proteome</keyword>